<dbReference type="InterPro" id="IPR029058">
    <property type="entry name" value="AB_hydrolase_fold"/>
</dbReference>
<protein>
    <submittedName>
        <fullName evidence="2">Alpha/beta hydrolase fold-1 domain protein</fullName>
    </submittedName>
</protein>
<comment type="caution">
    <text evidence="2">The sequence shown here is derived from an EMBL/GenBank/DDBJ whole genome shotgun (WGS) entry which is preliminary data.</text>
</comment>
<dbReference type="InterPro" id="IPR000073">
    <property type="entry name" value="AB_hydrolase_1"/>
</dbReference>
<keyword evidence="2" id="KW-0378">Hydrolase</keyword>
<reference evidence="2" key="1">
    <citation type="submission" date="2013-08" db="EMBL/GenBank/DDBJ databases">
        <authorList>
            <person name="Mendez C."/>
            <person name="Richter M."/>
            <person name="Ferrer M."/>
            <person name="Sanchez J."/>
        </authorList>
    </citation>
    <scope>NUCLEOTIDE SEQUENCE</scope>
</reference>
<proteinExistence type="predicted"/>
<sequence length="244" mass="27379">QVWNGVIPLLSDKFRVIAPDLRGHGRSSDGENSRFSFEELEGDLLQLLEKRRLARCHLVGLSAGGFLAMRMALDHPSRLTSLTVLGASARCDPHTKEVGENWAKTYETEGREALLLLLVKDLYYPEWIEAHLDYLDRMRSQFDERSFRAVALWGRAIQSFDLRGRLLRIRLPTLIIQAMDDRVIDGSHGRFLRQSIPGSELRLFRDTGHMIPVERPTETTQAISGFLQSVGSDSAAAGPSVPVA</sequence>
<feature type="non-terminal residue" evidence="2">
    <location>
        <position position="1"/>
    </location>
</feature>
<organism evidence="2">
    <name type="scientific">mine drainage metagenome</name>
    <dbReference type="NCBI Taxonomy" id="410659"/>
    <lineage>
        <taxon>unclassified sequences</taxon>
        <taxon>metagenomes</taxon>
        <taxon>ecological metagenomes</taxon>
    </lineage>
</organism>
<name>T1ANM8_9ZZZZ</name>
<dbReference type="Gene3D" id="3.40.50.1820">
    <property type="entry name" value="alpha/beta hydrolase"/>
    <property type="match status" value="1"/>
</dbReference>
<evidence type="ECO:0000259" key="1">
    <source>
        <dbReference type="Pfam" id="PF00561"/>
    </source>
</evidence>
<dbReference type="Pfam" id="PF00561">
    <property type="entry name" value="Abhydrolase_1"/>
    <property type="match status" value="1"/>
</dbReference>
<dbReference type="EMBL" id="AUZY01009316">
    <property type="protein sequence ID" value="EQD42314.1"/>
    <property type="molecule type" value="Genomic_DNA"/>
</dbReference>
<dbReference type="AlphaFoldDB" id="T1ANM8"/>
<dbReference type="PANTHER" id="PTHR43798">
    <property type="entry name" value="MONOACYLGLYCEROL LIPASE"/>
    <property type="match status" value="1"/>
</dbReference>
<evidence type="ECO:0000313" key="2">
    <source>
        <dbReference type="EMBL" id="EQD42314.1"/>
    </source>
</evidence>
<reference evidence="2" key="2">
    <citation type="journal article" date="2014" name="ISME J.">
        <title>Microbial stratification in low pH oxic and suboxic macroscopic growths along an acid mine drainage.</title>
        <authorList>
            <person name="Mendez-Garcia C."/>
            <person name="Mesa V."/>
            <person name="Sprenger R.R."/>
            <person name="Richter M."/>
            <person name="Diez M.S."/>
            <person name="Solano J."/>
            <person name="Bargiela R."/>
            <person name="Golyshina O.V."/>
            <person name="Manteca A."/>
            <person name="Ramos J.L."/>
            <person name="Gallego J.R."/>
            <person name="Llorente I."/>
            <person name="Martins Dos Santos V.A."/>
            <person name="Jensen O.N."/>
            <person name="Pelaez A.I."/>
            <person name="Sanchez J."/>
            <person name="Ferrer M."/>
        </authorList>
    </citation>
    <scope>NUCLEOTIDE SEQUENCE</scope>
</reference>
<gene>
    <name evidence="2" type="ORF">B1B_14108</name>
</gene>
<dbReference type="PRINTS" id="PR00111">
    <property type="entry name" value="ABHYDROLASE"/>
</dbReference>
<dbReference type="InterPro" id="IPR050266">
    <property type="entry name" value="AB_hydrolase_sf"/>
</dbReference>
<accession>T1ANM8</accession>
<dbReference type="SUPFAM" id="SSF53474">
    <property type="entry name" value="alpha/beta-Hydrolases"/>
    <property type="match status" value="1"/>
</dbReference>
<dbReference type="InterPro" id="IPR000639">
    <property type="entry name" value="Epox_hydrolase-like"/>
</dbReference>
<dbReference type="GO" id="GO:0016787">
    <property type="term" value="F:hydrolase activity"/>
    <property type="evidence" value="ECO:0007669"/>
    <property type="project" value="UniProtKB-KW"/>
</dbReference>
<dbReference type="PRINTS" id="PR00412">
    <property type="entry name" value="EPOXHYDRLASE"/>
</dbReference>
<feature type="domain" description="AB hydrolase-1" evidence="1">
    <location>
        <begin position="2"/>
        <end position="216"/>
    </location>
</feature>